<evidence type="ECO:0008006" key="3">
    <source>
        <dbReference type="Google" id="ProtNLM"/>
    </source>
</evidence>
<gene>
    <name evidence="1" type="ORF">HMPREF0201_03685</name>
</gene>
<dbReference type="AlphaFoldDB" id="S3J4T7"/>
<comment type="caution">
    <text evidence="1">The sequence shown here is derived from an EMBL/GenBank/DDBJ whole genome shotgun (WGS) entry which is preliminary data.</text>
</comment>
<sequence length="120" mass="13667">MGFRDTHCRTNRYIILYIASGGESLMDNHFGKGLMAGLKARQADSAVNVERFCSDYKRGFVLGFTHRMAEQTGDRQRAAWEAGVLTRRYHLDKESVVDFLKEVNADVAVRCFFAGYEKGY</sequence>
<accession>S3J4T7</accession>
<dbReference type="InterPro" id="IPR022574">
    <property type="entry name" value="DUF2623"/>
</dbReference>
<dbReference type="EMBL" id="ATDT01000032">
    <property type="protein sequence ID" value="EPF15017.1"/>
    <property type="molecule type" value="Genomic_DNA"/>
</dbReference>
<protein>
    <recommendedName>
        <fullName evidence="3">DUF2623 domain-containing protein</fullName>
    </recommendedName>
</protein>
<proteinExistence type="predicted"/>
<evidence type="ECO:0000313" key="2">
    <source>
        <dbReference type="Proteomes" id="UP000014585"/>
    </source>
</evidence>
<dbReference type="Pfam" id="PF11115">
    <property type="entry name" value="DUF2623"/>
    <property type="match status" value="1"/>
</dbReference>
<dbReference type="Proteomes" id="UP000014585">
    <property type="component" value="Unassembled WGS sequence"/>
</dbReference>
<evidence type="ECO:0000313" key="1">
    <source>
        <dbReference type="EMBL" id="EPF15017.1"/>
    </source>
</evidence>
<organism evidence="1 2">
    <name type="scientific">Cedecea davisae DSM 4568</name>
    <dbReference type="NCBI Taxonomy" id="566551"/>
    <lineage>
        <taxon>Bacteria</taxon>
        <taxon>Pseudomonadati</taxon>
        <taxon>Pseudomonadota</taxon>
        <taxon>Gammaproteobacteria</taxon>
        <taxon>Enterobacterales</taxon>
        <taxon>Enterobacteriaceae</taxon>
        <taxon>Cedecea</taxon>
    </lineage>
</organism>
<dbReference type="HOGENOM" id="CLU_156478_0_0_6"/>
<name>S3J4T7_9ENTR</name>
<reference evidence="1 2" key="1">
    <citation type="submission" date="2013-04" db="EMBL/GenBank/DDBJ databases">
        <authorList>
            <person name="Weinstock G."/>
            <person name="Sodergren E."/>
            <person name="Lobos E.A."/>
            <person name="Fulton L."/>
            <person name="Fulton R."/>
            <person name="Courtney L."/>
            <person name="Fronick C."/>
            <person name="O'Laughlin M."/>
            <person name="Godfrey J."/>
            <person name="Wilson R.M."/>
            <person name="Miner T."/>
            <person name="Farmer C."/>
            <person name="Delehaunty K."/>
            <person name="Cordes M."/>
            <person name="Minx P."/>
            <person name="Tomlinson C."/>
            <person name="Chen J."/>
            <person name="Wollam A."/>
            <person name="Pepin K.H."/>
            <person name="Palsikar V.B."/>
            <person name="Zhang X."/>
            <person name="Suruliraj S."/>
            <person name="Perna N.T."/>
            <person name="Plunkett G."/>
            <person name="Warren W."/>
            <person name="Mitreva M."/>
            <person name="Mardis E.R."/>
            <person name="Wilson R.K."/>
        </authorList>
    </citation>
    <scope>NUCLEOTIDE SEQUENCE [LARGE SCALE GENOMIC DNA]</scope>
    <source>
        <strain evidence="1 2">DSM 4568</strain>
    </source>
</reference>
<dbReference type="PATRIC" id="fig|566551.4.peg.3364"/>